<organism evidence="4 5">
    <name type="scientific">Paenibacillus terricola</name>
    <dbReference type="NCBI Taxonomy" id="2763503"/>
    <lineage>
        <taxon>Bacteria</taxon>
        <taxon>Bacillati</taxon>
        <taxon>Bacillota</taxon>
        <taxon>Bacilli</taxon>
        <taxon>Bacillales</taxon>
        <taxon>Paenibacillaceae</taxon>
        <taxon>Paenibacillus</taxon>
    </lineage>
</organism>
<dbReference type="Pfam" id="PF26078">
    <property type="entry name" value="Baseplate_J_M"/>
    <property type="match status" value="1"/>
</dbReference>
<dbReference type="Pfam" id="PF26079">
    <property type="entry name" value="Baseplate_J_C"/>
    <property type="match status" value="1"/>
</dbReference>
<dbReference type="InterPro" id="IPR058531">
    <property type="entry name" value="Baseplate_J_M"/>
</dbReference>
<evidence type="ECO:0000259" key="2">
    <source>
        <dbReference type="Pfam" id="PF26078"/>
    </source>
</evidence>
<gene>
    <name evidence="4" type="ORF">H8B09_02650</name>
</gene>
<reference evidence="4 5" key="1">
    <citation type="submission" date="2020-09" db="EMBL/GenBank/DDBJ databases">
        <title>Paenibacillus sp. strain PR3 16S rRNA gene Genome sequencing and assembly.</title>
        <authorList>
            <person name="Kim J."/>
        </authorList>
    </citation>
    <scope>NUCLEOTIDE SEQUENCE [LARGE SCALE GENOMIC DNA]</scope>
    <source>
        <strain evidence="4 5">PR3</strain>
    </source>
</reference>
<dbReference type="InterPro" id="IPR052399">
    <property type="entry name" value="Phage_Baseplate_Assmbl_Protein"/>
</dbReference>
<name>A0ABR8MNP7_9BACL</name>
<feature type="domain" description="Baseplate J-like C-terminal" evidence="3">
    <location>
        <begin position="270"/>
        <end position="357"/>
    </location>
</feature>
<protein>
    <submittedName>
        <fullName evidence="4">Baseplate J/gp47 family protein</fullName>
    </submittedName>
</protein>
<feature type="domain" description="Baseplate J-like central" evidence="2">
    <location>
        <begin position="182"/>
        <end position="261"/>
    </location>
</feature>
<dbReference type="PANTHER" id="PTHR37829:SF3">
    <property type="entry name" value="PROTEIN JAYE-RELATED"/>
    <property type="match status" value="1"/>
</dbReference>
<dbReference type="PANTHER" id="PTHR37829">
    <property type="entry name" value="PHAGE-LIKE ELEMENT PBSX PROTEIN XKDT"/>
    <property type="match status" value="1"/>
</dbReference>
<evidence type="ECO:0000313" key="5">
    <source>
        <dbReference type="Proteomes" id="UP000609346"/>
    </source>
</evidence>
<proteinExistence type="inferred from homology"/>
<dbReference type="EMBL" id="JACXZA010000001">
    <property type="protein sequence ID" value="MBD3917638.1"/>
    <property type="molecule type" value="Genomic_DNA"/>
</dbReference>
<evidence type="ECO:0000256" key="1">
    <source>
        <dbReference type="ARBA" id="ARBA00038087"/>
    </source>
</evidence>
<sequence length="358" mass="37571">MYEAQTADAILDRMLARVSGDIDKRQGSIIYDALAPAAAELAQMYAEIDVNYRLSFADTASGEELARRTAEFGVNREQATFASREGRFYGAADSLIDVPEGGRYSIGGVIFVVGSRVGSGVHTLICETAGAVGNQPFGVLLPIQFVPGLVRAELGLVLVPGEDEETDDALRRRYYDEVNSPAFGGNVADYKQTISAMDGIGGLKVYPIWQGGGTVKCTVIASDWSVPSATLINTIQTAVDPTVNAGTGRGLAPIGHKVTIAGVSSKTLKVETTVTLAGVTVAQIQASVTAALEAYMTDLRKSWSNQSQLVVRVALVEGAILTVPGVIDVTGTRLNGVAGNMTLTQDEIPLLGTVTISG</sequence>
<dbReference type="InterPro" id="IPR058530">
    <property type="entry name" value="Baseplate_J-like_C"/>
</dbReference>
<accession>A0ABR8MNP7</accession>
<evidence type="ECO:0000259" key="3">
    <source>
        <dbReference type="Pfam" id="PF26079"/>
    </source>
</evidence>
<comment type="caution">
    <text evidence="4">The sequence shown here is derived from an EMBL/GenBank/DDBJ whole genome shotgun (WGS) entry which is preliminary data.</text>
</comment>
<keyword evidence="5" id="KW-1185">Reference proteome</keyword>
<evidence type="ECO:0000313" key="4">
    <source>
        <dbReference type="EMBL" id="MBD3917638.1"/>
    </source>
</evidence>
<dbReference type="Proteomes" id="UP000609346">
    <property type="component" value="Unassembled WGS sequence"/>
</dbReference>
<dbReference type="RefSeq" id="WP_191201918.1">
    <property type="nucleotide sequence ID" value="NZ_JACXZA010000001.1"/>
</dbReference>
<comment type="similarity">
    <text evidence="1">Belongs to the Mu gp47/PBSX XkdT family.</text>
</comment>